<evidence type="ECO:0000313" key="1">
    <source>
        <dbReference type="EMBL" id="KJV10048.1"/>
    </source>
</evidence>
<dbReference type="EMBL" id="LAJY01000164">
    <property type="protein sequence ID" value="KJV10048.1"/>
    <property type="molecule type" value="Genomic_DNA"/>
</dbReference>
<organism evidence="1 2">
    <name type="scientific">Elstera litoralis</name>
    <dbReference type="NCBI Taxonomy" id="552518"/>
    <lineage>
        <taxon>Bacteria</taxon>
        <taxon>Pseudomonadati</taxon>
        <taxon>Pseudomonadota</taxon>
        <taxon>Alphaproteobacteria</taxon>
        <taxon>Rhodospirillales</taxon>
        <taxon>Rhodospirillaceae</taxon>
        <taxon>Elstera</taxon>
    </lineage>
</organism>
<proteinExistence type="predicted"/>
<protein>
    <recommendedName>
        <fullName evidence="3">Lysophospholipase</fullName>
    </recommendedName>
</protein>
<keyword evidence="2" id="KW-1185">Reference proteome</keyword>
<dbReference type="InterPro" id="IPR008320">
    <property type="entry name" value="UCP032025"/>
</dbReference>
<dbReference type="PIRSF" id="PIRSF032025">
    <property type="entry name" value="UCP032025"/>
    <property type="match status" value="1"/>
</dbReference>
<gene>
    <name evidence="1" type="ORF">VZ95_07555</name>
</gene>
<reference evidence="1 2" key="1">
    <citation type="submission" date="2015-03" db="EMBL/GenBank/DDBJ databases">
        <title>Draft genome sequence of Elstera litoralis.</title>
        <authorList>
            <person name="Rahalkar M.C."/>
            <person name="Dhakephalkar P.K."/>
            <person name="Pore S.D."/>
            <person name="Arora P."/>
            <person name="Kapse N.G."/>
            <person name="Pandit P.S."/>
        </authorList>
    </citation>
    <scope>NUCLEOTIDE SEQUENCE [LARGE SCALE GENOMIC DNA]</scope>
    <source>
        <strain evidence="1 2">Dia-1</strain>
    </source>
</reference>
<dbReference type="RefSeq" id="WP_045775309.1">
    <property type="nucleotide sequence ID" value="NZ_LAJY01000164.1"/>
</dbReference>
<dbReference type="AlphaFoldDB" id="A0A0F3IU28"/>
<evidence type="ECO:0008006" key="3">
    <source>
        <dbReference type="Google" id="ProtNLM"/>
    </source>
</evidence>
<dbReference type="OrthoDB" id="9798292at2"/>
<evidence type="ECO:0000313" key="2">
    <source>
        <dbReference type="Proteomes" id="UP000033774"/>
    </source>
</evidence>
<comment type="caution">
    <text evidence="1">The sequence shown here is derived from an EMBL/GenBank/DDBJ whole genome shotgun (WGS) entry which is preliminary data.</text>
</comment>
<dbReference type="Pfam" id="PF07370">
    <property type="entry name" value="DUF1489"/>
    <property type="match status" value="1"/>
</dbReference>
<sequence length="140" mass="15778">MSLNIIRLCVGCESIEDLRDWQETHNEAPDYPGCVFTMTTMYPKRAEEIVGKGSLYWVIKGRIAVRQGIVAINRTLGPEGEQRTRLVLRAEWVQTVPTPTRPFQGWRYFDAEKAPPDLGSEADDAMPPEMAAELKTLGLL</sequence>
<accession>A0A0F3IU28</accession>
<name>A0A0F3IU28_9PROT</name>
<dbReference type="Proteomes" id="UP000033774">
    <property type="component" value="Unassembled WGS sequence"/>
</dbReference>